<keyword evidence="4" id="KW-0808">Transferase</keyword>
<name>A0A5J4VWG3_9EUKA</name>
<evidence type="ECO:0000256" key="1">
    <source>
        <dbReference type="ARBA" id="ARBA00010886"/>
    </source>
</evidence>
<dbReference type="SMART" id="SM00220">
    <property type="entry name" value="S_TKc"/>
    <property type="match status" value="1"/>
</dbReference>
<proteinExistence type="inferred from homology"/>
<dbReference type="EMBL" id="SNRW01004699">
    <property type="protein sequence ID" value="KAA6386673.1"/>
    <property type="molecule type" value="Genomic_DNA"/>
</dbReference>
<comment type="similarity">
    <text evidence="1">Belongs to the protein kinase superfamily. NEK Ser/Thr protein kinase family. NIMA subfamily.</text>
</comment>
<dbReference type="PROSITE" id="PS00107">
    <property type="entry name" value="PROTEIN_KINASE_ATP"/>
    <property type="match status" value="1"/>
</dbReference>
<dbReference type="AlphaFoldDB" id="A0A5J4VWG3"/>
<dbReference type="PROSITE" id="PS50011">
    <property type="entry name" value="PROTEIN_KINASE_DOM"/>
    <property type="match status" value="1"/>
</dbReference>
<dbReference type="SUPFAM" id="SSF56112">
    <property type="entry name" value="Protein kinase-like (PK-like)"/>
    <property type="match status" value="1"/>
</dbReference>
<feature type="domain" description="Protein kinase" evidence="11">
    <location>
        <begin position="6"/>
        <end position="117"/>
    </location>
</feature>
<evidence type="ECO:0000256" key="5">
    <source>
        <dbReference type="ARBA" id="ARBA00022741"/>
    </source>
</evidence>
<reference evidence="12 13" key="1">
    <citation type="submission" date="2019-03" db="EMBL/GenBank/DDBJ databases">
        <title>Single cell metagenomics reveals metabolic interactions within the superorganism composed of flagellate Streblomastix strix and complex community of Bacteroidetes bacteria on its surface.</title>
        <authorList>
            <person name="Treitli S.C."/>
            <person name="Kolisko M."/>
            <person name="Husnik F."/>
            <person name="Keeling P."/>
            <person name="Hampl V."/>
        </authorList>
    </citation>
    <scope>NUCLEOTIDE SEQUENCE [LARGE SCALE GENOMIC DNA]</scope>
    <source>
        <strain evidence="12">ST1C</strain>
    </source>
</reference>
<keyword evidence="6 12" id="KW-0418">Kinase</keyword>
<keyword evidence="3" id="KW-0723">Serine/threonine-protein kinase</keyword>
<keyword evidence="5 10" id="KW-0547">Nucleotide-binding</keyword>
<evidence type="ECO:0000256" key="3">
    <source>
        <dbReference type="ARBA" id="ARBA00022527"/>
    </source>
</evidence>
<dbReference type="PANTHER" id="PTHR44899:SF6">
    <property type="entry name" value="SERINE_THREONINE PROTEIN KINASE"/>
    <property type="match status" value="1"/>
</dbReference>
<dbReference type="PANTHER" id="PTHR44899">
    <property type="entry name" value="CAMK FAMILY PROTEIN KINASE"/>
    <property type="match status" value="1"/>
</dbReference>
<dbReference type="InterPro" id="IPR000719">
    <property type="entry name" value="Prot_kinase_dom"/>
</dbReference>
<accession>A0A5J4VWG3</accession>
<comment type="catalytic activity">
    <reaction evidence="9">
        <text>L-seryl-[protein] + ATP = O-phospho-L-seryl-[protein] + ADP + H(+)</text>
        <dbReference type="Rhea" id="RHEA:17989"/>
        <dbReference type="Rhea" id="RHEA-COMP:9863"/>
        <dbReference type="Rhea" id="RHEA-COMP:11604"/>
        <dbReference type="ChEBI" id="CHEBI:15378"/>
        <dbReference type="ChEBI" id="CHEBI:29999"/>
        <dbReference type="ChEBI" id="CHEBI:30616"/>
        <dbReference type="ChEBI" id="CHEBI:83421"/>
        <dbReference type="ChEBI" id="CHEBI:456216"/>
        <dbReference type="EC" id="2.7.11.1"/>
    </reaction>
</comment>
<dbReference type="Gene3D" id="3.30.200.20">
    <property type="entry name" value="Phosphorylase Kinase, domain 1"/>
    <property type="match status" value="1"/>
</dbReference>
<evidence type="ECO:0000256" key="6">
    <source>
        <dbReference type="ARBA" id="ARBA00022777"/>
    </source>
</evidence>
<evidence type="ECO:0000256" key="4">
    <source>
        <dbReference type="ARBA" id="ARBA00022679"/>
    </source>
</evidence>
<feature type="binding site" evidence="10">
    <location>
        <position position="35"/>
    </location>
    <ligand>
        <name>ATP</name>
        <dbReference type="ChEBI" id="CHEBI:30616"/>
    </ligand>
</feature>
<dbReference type="GO" id="GO:0004674">
    <property type="term" value="F:protein serine/threonine kinase activity"/>
    <property type="evidence" value="ECO:0007669"/>
    <property type="project" value="UniProtKB-KW"/>
</dbReference>
<evidence type="ECO:0000256" key="9">
    <source>
        <dbReference type="ARBA" id="ARBA00048679"/>
    </source>
</evidence>
<evidence type="ECO:0000256" key="8">
    <source>
        <dbReference type="ARBA" id="ARBA00047899"/>
    </source>
</evidence>
<keyword evidence="7 10" id="KW-0067">ATP-binding</keyword>
<dbReference type="EC" id="2.7.11.1" evidence="2"/>
<sequence>MTVKNFTFQNFIGKGSYGEVHQVLRNADGKVYALKQINIKFVSQRDKQDSMNEIRILASIVHPNIIRYREAFFEDDKLFIITEFVDNGDLQQRIKAARTARRYFCEDIIWTFFLQIC</sequence>
<dbReference type="InterPro" id="IPR017441">
    <property type="entry name" value="Protein_kinase_ATP_BS"/>
</dbReference>
<dbReference type="Pfam" id="PF00069">
    <property type="entry name" value="Pkinase"/>
    <property type="match status" value="1"/>
</dbReference>
<organism evidence="12 13">
    <name type="scientific">Streblomastix strix</name>
    <dbReference type="NCBI Taxonomy" id="222440"/>
    <lineage>
        <taxon>Eukaryota</taxon>
        <taxon>Metamonada</taxon>
        <taxon>Preaxostyla</taxon>
        <taxon>Oxymonadida</taxon>
        <taxon>Streblomastigidae</taxon>
        <taxon>Streblomastix</taxon>
    </lineage>
</organism>
<gene>
    <name evidence="12" type="ORF">EZS28_017800</name>
</gene>
<evidence type="ECO:0000256" key="2">
    <source>
        <dbReference type="ARBA" id="ARBA00012513"/>
    </source>
</evidence>
<dbReference type="Proteomes" id="UP000324800">
    <property type="component" value="Unassembled WGS sequence"/>
</dbReference>
<dbReference type="InterPro" id="IPR051131">
    <property type="entry name" value="NEK_Ser/Thr_kinase_NIMA"/>
</dbReference>
<comment type="catalytic activity">
    <reaction evidence="8">
        <text>L-threonyl-[protein] + ATP = O-phospho-L-threonyl-[protein] + ADP + H(+)</text>
        <dbReference type="Rhea" id="RHEA:46608"/>
        <dbReference type="Rhea" id="RHEA-COMP:11060"/>
        <dbReference type="Rhea" id="RHEA-COMP:11605"/>
        <dbReference type="ChEBI" id="CHEBI:15378"/>
        <dbReference type="ChEBI" id="CHEBI:30013"/>
        <dbReference type="ChEBI" id="CHEBI:30616"/>
        <dbReference type="ChEBI" id="CHEBI:61977"/>
        <dbReference type="ChEBI" id="CHEBI:456216"/>
        <dbReference type="EC" id="2.7.11.1"/>
    </reaction>
</comment>
<protein>
    <recommendedName>
        <fullName evidence="2">non-specific serine/threonine protein kinase</fullName>
        <ecNumber evidence="2">2.7.11.1</ecNumber>
    </recommendedName>
</protein>
<dbReference type="Gene3D" id="1.10.510.10">
    <property type="entry name" value="Transferase(Phosphotransferase) domain 1"/>
    <property type="match status" value="1"/>
</dbReference>
<evidence type="ECO:0000256" key="10">
    <source>
        <dbReference type="PROSITE-ProRule" id="PRU10141"/>
    </source>
</evidence>
<evidence type="ECO:0000256" key="7">
    <source>
        <dbReference type="ARBA" id="ARBA00022840"/>
    </source>
</evidence>
<comment type="caution">
    <text evidence="12">The sequence shown here is derived from an EMBL/GenBank/DDBJ whole genome shotgun (WGS) entry which is preliminary data.</text>
</comment>
<dbReference type="InterPro" id="IPR011009">
    <property type="entry name" value="Kinase-like_dom_sf"/>
</dbReference>
<evidence type="ECO:0000313" key="13">
    <source>
        <dbReference type="Proteomes" id="UP000324800"/>
    </source>
</evidence>
<dbReference type="OrthoDB" id="248923at2759"/>
<evidence type="ECO:0000259" key="11">
    <source>
        <dbReference type="PROSITE" id="PS50011"/>
    </source>
</evidence>
<dbReference type="FunFam" id="3.30.200.20:FF:000097">
    <property type="entry name" value="Probable serine/threonine-protein kinase nek1"/>
    <property type="match status" value="1"/>
</dbReference>
<evidence type="ECO:0000313" key="12">
    <source>
        <dbReference type="EMBL" id="KAA6386673.1"/>
    </source>
</evidence>
<dbReference type="GO" id="GO:0005524">
    <property type="term" value="F:ATP binding"/>
    <property type="evidence" value="ECO:0007669"/>
    <property type="project" value="UniProtKB-UniRule"/>
</dbReference>